<dbReference type="CDD" id="cd03344">
    <property type="entry name" value="GroEL"/>
    <property type="match status" value="1"/>
</dbReference>
<dbReference type="NCBIfam" id="NF009489">
    <property type="entry name" value="PRK12851.1"/>
    <property type="match status" value="1"/>
</dbReference>
<feature type="region of interest" description="Disordered" evidence="6">
    <location>
        <begin position="530"/>
        <end position="549"/>
    </location>
</feature>
<dbReference type="Gene3D" id="3.50.7.10">
    <property type="entry name" value="GroEL"/>
    <property type="match status" value="1"/>
</dbReference>
<dbReference type="PRINTS" id="PR00298">
    <property type="entry name" value="CHAPERONIN60"/>
</dbReference>
<gene>
    <name evidence="7" type="primary">groL</name>
    <name evidence="7" type="ORF">TNIN_39591</name>
</gene>
<dbReference type="NCBIfam" id="NF009487">
    <property type="entry name" value="PRK12849.1"/>
    <property type="match status" value="1"/>
</dbReference>
<accession>A0A8X6Y9G0</accession>
<dbReference type="InterPro" id="IPR027410">
    <property type="entry name" value="TCP-1-like_intermed_sf"/>
</dbReference>
<dbReference type="InterPro" id="IPR001844">
    <property type="entry name" value="Cpn60/GroEL"/>
</dbReference>
<organism evidence="7 8">
    <name type="scientific">Trichonephila inaurata madagascariensis</name>
    <dbReference type="NCBI Taxonomy" id="2747483"/>
    <lineage>
        <taxon>Eukaryota</taxon>
        <taxon>Metazoa</taxon>
        <taxon>Ecdysozoa</taxon>
        <taxon>Arthropoda</taxon>
        <taxon>Chelicerata</taxon>
        <taxon>Arachnida</taxon>
        <taxon>Araneae</taxon>
        <taxon>Araneomorphae</taxon>
        <taxon>Entelegynae</taxon>
        <taxon>Araneoidea</taxon>
        <taxon>Nephilidae</taxon>
        <taxon>Trichonephila</taxon>
        <taxon>Trichonephila inaurata</taxon>
    </lineage>
</organism>
<dbReference type="Gene3D" id="1.10.560.10">
    <property type="entry name" value="GroEL-like equatorial domain"/>
    <property type="match status" value="1"/>
</dbReference>
<sequence>MTNVVVSGEQLQEAFREVAAIVDSTVAITAGPRGKTVGINKPYGAQEITKDGYKVMKGIKPEKPLNAAIASIFAQSCSQCNDKVGDGTTTCSILTSNMIMEASKSIAAGNDRVGIKNGIQKAKDVILKEITSMSRTISLEKIDEVAQVAIISANGDKDIGNSIADSVKKVGKEGVITVEESKGSKELEVELTTGMQFDRGYLSPYFITNNEKMIVELDNPYLLITEKKLNIIQPLLPILEAVVKSGKPLVIIAEDIEGEALSTLVINKLRGGLKVAAVKAPGFGDRRKEMLEDIATLTGAKYVIKDELGIKMEDLTLDDLGTAKNVKITKDNTTVVSENSDSDSVKARIEQIKSQIETSTSDYDKEKLRERLAKLSGGVAVLKVGGATEVEVKERRDRVEDALHATRAAIEEGIVPGGGVALLYASSVLDKLKGASDEEQIGINIIKKVLSAPIRRLVKNAGLESAVIIDYLIKQNDKELIYNVEAMNYANAFTAGVIDPAKVVRIAFETAISVASVLITTESMIVDVPSKENTSSPMGAGEMSGMGGF</sequence>
<dbReference type="NCBIfam" id="TIGR02348">
    <property type="entry name" value="GroEL"/>
    <property type="match status" value="1"/>
</dbReference>
<dbReference type="AlphaFoldDB" id="A0A8X6Y9G0"/>
<proteinExistence type="inferred from homology"/>
<dbReference type="SUPFAM" id="SSF54849">
    <property type="entry name" value="GroEL-intermediate domain like"/>
    <property type="match status" value="1"/>
</dbReference>
<dbReference type="PROSITE" id="PS00296">
    <property type="entry name" value="CHAPERONINS_CPN60"/>
    <property type="match status" value="1"/>
</dbReference>
<dbReference type="InterPro" id="IPR002423">
    <property type="entry name" value="Cpn60/GroEL/TCP-1"/>
</dbReference>
<reference evidence="7" key="1">
    <citation type="submission" date="2020-08" db="EMBL/GenBank/DDBJ databases">
        <title>Multicomponent nature underlies the extraordinary mechanical properties of spider dragline silk.</title>
        <authorList>
            <person name="Kono N."/>
            <person name="Nakamura H."/>
            <person name="Mori M."/>
            <person name="Yoshida Y."/>
            <person name="Ohtoshi R."/>
            <person name="Malay A.D."/>
            <person name="Moran D.A.P."/>
            <person name="Tomita M."/>
            <person name="Numata K."/>
            <person name="Arakawa K."/>
        </authorList>
    </citation>
    <scope>NUCLEOTIDE SEQUENCE</scope>
</reference>
<dbReference type="SUPFAM" id="SSF52029">
    <property type="entry name" value="GroEL apical domain-like"/>
    <property type="match status" value="1"/>
</dbReference>
<dbReference type="InterPro" id="IPR018370">
    <property type="entry name" value="Chaperonin_Cpn60_CS"/>
</dbReference>
<keyword evidence="3" id="KW-0067">ATP-binding</keyword>
<name>A0A8X6Y9G0_9ARAC</name>
<keyword evidence="8" id="KW-1185">Reference proteome</keyword>
<dbReference type="PANTHER" id="PTHR45633">
    <property type="entry name" value="60 KDA HEAT SHOCK PROTEIN, MITOCHONDRIAL"/>
    <property type="match status" value="1"/>
</dbReference>
<evidence type="ECO:0000256" key="4">
    <source>
        <dbReference type="ARBA" id="ARBA00023186"/>
    </source>
</evidence>
<evidence type="ECO:0000313" key="8">
    <source>
        <dbReference type="Proteomes" id="UP000886998"/>
    </source>
</evidence>
<evidence type="ECO:0000256" key="5">
    <source>
        <dbReference type="RuleBase" id="RU000418"/>
    </source>
</evidence>
<keyword evidence="4" id="KW-0143">Chaperone</keyword>
<dbReference type="GO" id="GO:0005524">
    <property type="term" value="F:ATP binding"/>
    <property type="evidence" value="ECO:0007669"/>
    <property type="project" value="UniProtKB-KW"/>
</dbReference>
<dbReference type="Gene3D" id="3.30.260.10">
    <property type="entry name" value="TCP-1-like chaperonin intermediate domain"/>
    <property type="match status" value="1"/>
</dbReference>
<dbReference type="Pfam" id="PF00118">
    <property type="entry name" value="Cpn60_TCP1"/>
    <property type="match status" value="1"/>
</dbReference>
<dbReference type="GO" id="GO:0140662">
    <property type="term" value="F:ATP-dependent protein folding chaperone"/>
    <property type="evidence" value="ECO:0007669"/>
    <property type="project" value="InterPro"/>
</dbReference>
<dbReference type="Proteomes" id="UP000886998">
    <property type="component" value="Unassembled WGS sequence"/>
</dbReference>
<protein>
    <submittedName>
        <fullName evidence="7">60 kDa chaperonin</fullName>
    </submittedName>
</protein>
<dbReference type="GO" id="GO:0042026">
    <property type="term" value="P:protein refolding"/>
    <property type="evidence" value="ECO:0007669"/>
    <property type="project" value="InterPro"/>
</dbReference>
<dbReference type="FunFam" id="3.50.7.10:FF:000001">
    <property type="entry name" value="60 kDa chaperonin"/>
    <property type="match status" value="1"/>
</dbReference>
<dbReference type="NCBIfam" id="NF000592">
    <property type="entry name" value="PRK00013.1"/>
    <property type="match status" value="1"/>
</dbReference>
<comment type="similarity">
    <text evidence="1 5">Belongs to the chaperonin (HSP60) family.</text>
</comment>
<evidence type="ECO:0000256" key="6">
    <source>
        <dbReference type="SAM" id="MobiDB-lite"/>
    </source>
</evidence>
<dbReference type="InterPro" id="IPR027413">
    <property type="entry name" value="GROEL-like_equatorial_sf"/>
</dbReference>
<evidence type="ECO:0000256" key="3">
    <source>
        <dbReference type="ARBA" id="ARBA00022840"/>
    </source>
</evidence>
<dbReference type="HAMAP" id="MF_00600">
    <property type="entry name" value="CH60"/>
    <property type="match status" value="1"/>
</dbReference>
<evidence type="ECO:0000256" key="2">
    <source>
        <dbReference type="ARBA" id="ARBA00022741"/>
    </source>
</evidence>
<evidence type="ECO:0000313" key="7">
    <source>
        <dbReference type="EMBL" id="GFY65459.1"/>
    </source>
</evidence>
<dbReference type="EMBL" id="BMAV01015538">
    <property type="protein sequence ID" value="GFY65459.1"/>
    <property type="molecule type" value="Genomic_DNA"/>
</dbReference>
<dbReference type="InterPro" id="IPR027409">
    <property type="entry name" value="GroEL-like_apical_dom_sf"/>
</dbReference>
<dbReference type="NCBIfam" id="NF009488">
    <property type="entry name" value="PRK12850.1"/>
    <property type="match status" value="1"/>
</dbReference>
<dbReference type="SUPFAM" id="SSF48592">
    <property type="entry name" value="GroEL equatorial domain-like"/>
    <property type="match status" value="1"/>
</dbReference>
<evidence type="ECO:0000256" key="1">
    <source>
        <dbReference type="ARBA" id="ARBA00006607"/>
    </source>
</evidence>
<keyword evidence="2" id="KW-0547">Nucleotide-binding</keyword>
<dbReference type="OrthoDB" id="1733909at2759"/>
<comment type="caution">
    <text evidence="7">The sequence shown here is derived from an EMBL/GenBank/DDBJ whole genome shotgun (WGS) entry which is preliminary data.</text>
</comment>